<reference evidence="2 3" key="1">
    <citation type="journal article" date="2019" name="Int. J. Syst. Evol. Microbiol.">
        <title>Bifidobacterium jacchi sp. nov., isolated from the faeces of a baby common marmoset (Callithrix jacchus).</title>
        <authorList>
            <person name="Modesto M."/>
            <person name="Watanabe K."/>
            <person name="Arita M."/>
            <person name="Satti M."/>
            <person name="Oki K."/>
            <person name="Sciavilla P."/>
            <person name="Patavino C."/>
            <person name="Camma C."/>
            <person name="Michelini S."/>
            <person name="Sgorbati B."/>
            <person name="Mattarelli P."/>
        </authorList>
    </citation>
    <scope>NUCLEOTIDE SEQUENCE [LARGE SCALE GENOMIC DNA]</scope>
    <source>
        <strain evidence="2 3">MRM 9.3</strain>
    </source>
</reference>
<keyword evidence="3" id="KW-1185">Reference proteome</keyword>
<dbReference type="RefSeq" id="WP_151915810.1">
    <property type="nucleotide sequence ID" value="NZ_RQSP01000001.1"/>
</dbReference>
<evidence type="ECO:0000313" key="3">
    <source>
        <dbReference type="Proteomes" id="UP000326336"/>
    </source>
</evidence>
<keyword evidence="1" id="KW-0812">Transmembrane</keyword>
<keyword evidence="1" id="KW-1133">Transmembrane helix</keyword>
<proteinExistence type="predicted"/>
<evidence type="ECO:0000256" key="1">
    <source>
        <dbReference type="SAM" id="Phobius"/>
    </source>
</evidence>
<dbReference type="AlphaFoldDB" id="A0A5N5RPQ3"/>
<dbReference type="EMBL" id="RQSP01000001">
    <property type="protein sequence ID" value="KAB5608721.1"/>
    <property type="molecule type" value="Genomic_DNA"/>
</dbReference>
<dbReference type="Proteomes" id="UP000326336">
    <property type="component" value="Unassembled WGS sequence"/>
</dbReference>
<feature type="transmembrane region" description="Helical" evidence="1">
    <location>
        <begin position="20"/>
        <end position="42"/>
    </location>
</feature>
<name>A0A5N5RPQ3_9BIFI</name>
<accession>A0A5N5RPQ3</accession>
<gene>
    <name evidence="2" type="ORF">EHS19_00305</name>
</gene>
<evidence type="ECO:0000313" key="2">
    <source>
        <dbReference type="EMBL" id="KAB5608721.1"/>
    </source>
</evidence>
<protein>
    <submittedName>
        <fullName evidence="2">Uncharacterized protein</fullName>
    </submittedName>
</protein>
<sequence length="226" mass="24072">MQPQYPAVATPVASRHRGRIAIIVTAVALVVALAVAAVFWLIPMLTAPKIAGSYVVSQGGNTFRMTIDNGGGLSLTQDGHENELKLSAKLARQSSENGNTTYKASGIALTGNNVQKTLSQIATFGFGSISNDQAQQIINSMQVTVTIPDGVADDNPVGRWQLSLTIMGYALPQTIDVKADGTLTVRLTMLGNVEATNTGSWKRNRDGTFSVSDENGYEVFTFAIQH</sequence>
<keyword evidence="1" id="KW-0472">Membrane</keyword>
<organism evidence="2 3">
    <name type="scientific">Bifidobacterium jacchi</name>
    <dbReference type="NCBI Taxonomy" id="2490545"/>
    <lineage>
        <taxon>Bacteria</taxon>
        <taxon>Bacillati</taxon>
        <taxon>Actinomycetota</taxon>
        <taxon>Actinomycetes</taxon>
        <taxon>Bifidobacteriales</taxon>
        <taxon>Bifidobacteriaceae</taxon>
        <taxon>Bifidobacterium</taxon>
    </lineage>
</organism>
<comment type="caution">
    <text evidence="2">The sequence shown here is derived from an EMBL/GenBank/DDBJ whole genome shotgun (WGS) entry which is preliminary data.</text>
</comment>